<name>A0ABD0MYU3_CIRMR</name>
<evidence type="ECO:0000313" key="2">
    <source>
        <dbReference type="Proteomes" id="UP001529510"/>
    </source>
</evidence>
<dbReference type="AlphaFoldDB" id="A0ABD0MYU3"/>
<keyword evidence="2" id="KW-1185">Reference proteome</keyword>
<gene>
    <name evidence="1" type="ORF">M9458_048968</name>
</gene>
<sequence>KNQARWVQQFISDMEFLHRETKDNNFNIIIVDFQSEDMDVEQALRESSVPR</sequence>
<accession>A0ABD0MYU3</accession>
<proteinExistence type="predicted"/>
<feature type="non-terminal residue" evidence="1">
    <location>
        <position position="1"/>
    </location>
</feature>
<feature type="non-terminal residue" evidence="1">
    <location>
        <position position="51"/>
    </location>
</feature>
<protein>
    <submittedName>
        <fullName evidence="1">Uncharacterized protein</fullName>
    </submittedName>
</protein>
<organism evidence="1 2">
    <name type="scientific">Cirrhinus mrigala</name>
    <name type="common">Mrigala</name>
    <dbReference type="NCBI Taxonomy" id="683832"/>
    <lineage>
        <taxon>Eukaryota</taxon>
        <taxon>Metazoa</taxon>
        <taxon>Chordata</taxon>
        <taxon>Craniata</taxon>
        <taxon>Vertebrata</taxon>
        <taxon>Euteleostomi</taxon>
        <taxon>Actinopterygii</taxon>
        <taxon>Neopterygii</taxon>
        <taxon>Teleostei</taxon>
        <taxon>Ostariophysi</taxon>
        <taxon>Cypriniformes</taxon>
        <taxon>Cyprinidae</taxon>
        <taxon>Labeoninae</taxon>
        <taxon>Labeonini</taxon>
        <taxon>Cirrhinus</taxon>
    </lineage>
</organism>
<dbReference type="PANTHER" id="PTHR12369">
    <property type="entry name" value="CHONDROITIN SYNTHASE"/>
    <property type="match status" value="1"/>
</dbReference>
<dbReference type="Proteomes" id="UP001529510">
    <property type="component" value="Unassembled WGS sequence"/>
</dbReference>
<evidence type="ECO:0000313" key="1">
    <source>
        <dbReference type="EMBL" id="KAL0154705.1"/>
    </source>
</evidence>
<dbReference type="PANTHER" id="PTHR12369:SF46">
    <property type="entry name" value="N-ACETYL-BETA-GLUCOSAMINYL-GLYCOPROTEIN 4-BETA-N-ACETYLGALACTOSAMINYLTRANSFERASE 1"/>
    <property type="match status" value="1"/>
</dbReference>
<reference evidence="1 2" key="1">
    <citation type="submission" date="2024-05" db="EMBL/GenBank/DDBJ databases">
        <title>Genome sequencing and assembly of Indian major carp, Cirrhinus mrigala (Hamilton, 1822).</title>
        <authorList>
            <person name="Mohindra V."/>
            <person name="Chowdhury L.M."/>
            <person name="Lal K."/>
            <person name="Jena J.K."/>
        </authorList>
    </citation>
    <scope>NUCLEOTIDE SEQUENCE [LARGE SCALE GENOMIC DNA]</scope>
    <source>
        <strain evidence="1">CM1030</strain>
        <tissue evidence="1">Blood</tissue>
    </source>
</reference>
<dbReference type="InterPro" id="IPR051227">
    <property type="entry name" value="CS_glycosyltransferase"/>
</dbReference>
<dbReference type="EMBL" id="JAMKFB020000025">
    <property type="protein sequence ID" value="KAL0154705.1"/>
    <property type="molecule type" value="Genomic_DNA"/>
</dbReference>
<comment type="caution">
    <text evidence="1">The sequence shown here is derived from an EMBL/GenBank/DDBJ whole genome shotgun (WGS) entry which is preliminary data.</text>
</comment>